<dbReference type="EMBL" id="CAJFCJ010000076">
    <property type="protein sequence ID" value="CAD5126722.1"/>
    <property type="molecule type" value="Genomic_DNA"/>
</dbReference>
<dbReference type="Pfam" id="PF10551">
    <property type="entry name" value="MULE"/>
    <property type="match status" value="1"/>
</dbReference>
<proteinExistence type="predicted"/>
<organism evidence="3 4">
    <name type="scientific">Dimorphilus gyrociliatus</name>
    <dbReference type="NCBI Taxonomy" id="2664684"/>
    <lineage>
        <taxon>Eukaryota</taxon>
        <taxon>Metazoa</taxon>
        <taxon>Spiralia</taxon>
        <taxon>Lophotrochozoa</taxon>
        <taxon>Annelida</taxon>
        <taxon>Polychaeta</taxon>
        <taxon>Polychaeta incertae sedis</taxon>
        <taxon>Dinophilidae</taxon>
        <taxon>Dimorphilus</taxon>
    </lineage>
</organism>
<evidence type="ECO:0000313" key="3">
    <source>
        <dbReference type="EMBL" id="CAD5126722.1"/>
    </source>
</evidence>
<dbReference type="PANTHER" id="PTHR47160:SF10">
    <property type="entry name" value="MULE TRANSPOSASE DOMAIN-CONTAINING PROTEIN"/>
    <property type="match status" value="1"/>
</dbReference>
<comment type="caution">
    <text evidence="3">The sequence shown here is derived from an EMBL/GenBank/DDBJ whole genome shotgun (WGS) entry which is preliminary data.</text>
</comment>
<protein>
    <submittedName>
        <fullName evidence="3">DgyrCDS14782</fullName>
    </submittedName>
</protein>
<name>A0A7I8WF83_9ANNE</name>
<dbReference type="PANTHER" id="PTHR47160">
    <property type="entry name" value="PUTATIVE-RELATED"/>
    <property type="match status" value="1"/>
</dbReference>
<dbReference type="OrthoDB" id="6144560at2759"/>
<feature type="domain" description="MULE transposase" evidence="2">
    <location>
        <begin position="203"/>
        <end position="299"/>
    </location>
</feature>
<sequence length="477" mass="56189">MNTIEVAQDRSRPELRQKSPRAKVEVAPVSARRKNVMKIPVLCYGCYGLCSICSSITNQTLRICLRRCDEHSKTQDMVEESTVEENDKEPLNNITNKSNEVENFKMSSMDIDHEEEVVTHILVGNIESDELLSKNNEISEINQAPNLNLITETMNEDSFESIAEENYEGDDDFLRKDILENGERIIIFSTSKQLDLLLSSKIWYMNGTFKIVKHPFKQLFSLHSFLKKEGEMKQVPLMFAFMTSKKKKAYNILFKAINELLEFKTPKKIVMDFERAIWKAVLNNWENVTLTGCLFHWNQAVYRKIQELGYSSDFNRKRAEWFEMRQIMALPFLPSHITPIEFGRIKDYLQSINKLGDLIKYFERTWIIDNIWSPKQWSVYQNAIRTNNDVEGFHNRLNGNLRANSSFYSVIDELKREADLIPAYQRMLSEKKILRYQRKHYKNMQSEIFKIWQRFDNHQLTSSEVLEKCSILYSEIK</sequence>
<feature type="region of interest" description="Disordered" evidence="1">
    <location>
        <begin position="1"/>
        <end position="21"/>
    </location>
</feature>
<evidence type="ECO:0000259" key="2">
    <source>
        <dbReference type="Pfam" id="PF10551"/>
    </source>
</evidence>
<dbReference type="InterPro" id="IPR018289">
    <property type="entry name" value="MULE_transposase_dom"/>
</dbReference>
<gene>
    <name evidence="3" type="ORF">DGYR_LOCUS13955</name>
</gene>
<keyword evidence="4" id="KW-1185">Reference proteome</keyword>
<evidence type="ECO:0000313" key="4">
    <source>
        <dbReference type="Proteomes" id="UP000549394"/>
    </source>
</evidence>
<accession>A0A7I8WF83</accession>
<dbReference type="AlphaFoldDB" id="A0A7I8WF83"/>
<feature type="compositionally biased region" description="Basic and acidic residues" evidence="1">
    <location>
        <begin position="7"/>
        <end position="17"/>
    </location>
</feature>
<dbReference type="Proteomes" id="UP000549394">
    <property type="component" value="Unassembled WGS sequence"/>
</dbReference>
<reference evidence="3 4" key="1">
    <citation type="submission" date="2020-08" db="EMBL/GenBank/DDBJ databases">
        <authorList>
            <person name="Hejnol A."/>
        </authorList>
    </citation>
    <scope>NUCLEOTIDE SEQUENCE [LARGE SCALE GENOMIC DNA]</scope>
</reference>
<evidence type="ECO:0000256" key="1">
    <source>
        <dbReference type="SAM" id="MobiDB-lite"/>
    </source>
</evidence>